<dbReference type="AlphaFoldDB" id="A0A9W9ZS04"/>
<organism evidence="1 2">
    <name type="scientific">Desmophyllum pertusum</name>
    <dbReference type="NCBI Taxonomy" id="174260"/>
    <lineage>
        <taxon>Eukaryota</taxon>
        <taxon>Metazoa</taxon>
        <taxon>Cnidaria</taxon>
        <taxon>Anthozoa</taxon>
        <taxon>Hexacorallia</taxon>
        <taxon>Scleractinia</taxon>
        <taxon>Caryophylliina</taxon>
        <taxon>Caryophylliidae</taxon>
        <taxon>Desmophyllum</taxon>
    </lineage>
</organism>
<name>A0A9W9ZS04_9CNID</name>
<sequence length="69" mass="7671">MEHLIKVAMPKTILAGKKKRAAQAGVCQECGRTDTKDQTMHCNEKLNKGNTIMGIVVFTHTSDTFFFAK</sequence>
<keyword evidence="2" id="KW-1185">Reference proteome</keyword>
<accession>A0A9W9ZS04</accession>
<reference evidence="1" key="1">
    <citation type="submission" date="2023-01" db="EMBL/GenBank/DDBJ databases">
        <title>Genome assembly of the deep-sea coral Lophelia pertusa.</title>
        <authorList>
            <person name="Herrera S."/>
            <person name="Cordes E."/>
        </authorList>
    </citation>
    <scope>NUCLEOTIDE SEQUENCE</scope>
    <source>
        <strain evidence="1">USNM1676648</strain>
        <tissue evidence="1">Polyp</tissue>
    </source>
</reference>
<comment type="caution">
    <text evidence="1">The sequence shown here is derived from an EMBL/GenBank/DDBJ whole genome shotgun (WGS) entry which is preliminary data.</text>
</comment>
<proteinExistence type="predicted"/>
<evidence type="ECO:0000313" key="1">
    <source>
        <dbReference type="EMBL" id="KAJ7386868.1"/>
    </source>
</evidence>
<gene>
    <name evidence="1" type="ORF">OS493_006902</name>
</gene>
<dbReference type="EMBL" id="MU825875">
    <property type="protein sequence ID" value="KAJ7386868.1"/>
    <property type="molecule type" value="Genomic_DNA"/>
</dbReference>
<evidence type="ECO:0000313" key="2">
    <source>
        <dbReference type="Proteomes" id="UP001163046"/>
    </source>
</evidence>
<protein>
    <submittedName>
        <fullName evidence="1">Uncharacterized protein</fullName>
    </submittedName>
</protein>
<dbReference type="Proteomes" id="UP001163046">
    <property type="component" value="Unassembled WGS sequence"/>
</dbReference>